<evidence type="ECO:0000313" key="4">
    <source>
        <dbReference type="Proteomes" id="UP000319852"/>
    </source>
</evidence>
<accession>A0A517MTR1</accession>
<dbReference type="KEGG" id="amob:HG15A2_15420"/>
<dbReference type="NCBIfam" id="TIGR02595">
    <property type="entry name" value="PEP_CTERM"/>
    <property type="match status" value="1"/>
</dbReference>
<dbReference type="AlphaFoldDB" id="A0A517MTR1"/>
<reference evidence="3 4" key="1">
    <citation type="submission" date="2019-02" db="EMBL/GenBank/DDBJ databases">
        <title>Deep-cultivation of Planctomycetes and their phenomic and genomic characterization uncovers novel biology.</title>
        <authorList>
            <person name="Wiegand S."/>
            <person name="Jogler M."/>
            <person name="Boedeker C."/>
            <person name="Pinto D."/>
            <person name="Vollmers J."/>
            <person name="Rivas-Marin E."/>
            <person name="Kohn T."/>
            <person name="Peeters S.H."/>
            <person name="Heuer A."/>
            <person name="Rast P."/>
            <person name="Oberbeckmann S."/>
            <person name="Bunk B."/>
            <person name="Jeske O."/>
            <person name="Meyerdierks A."/>
            <person name="Storesund J.E."/>
            <person name="Kallscheuer N."/>
            <person name="Luecker S."/>
            <person name="Lage O.M."/>
            <person name="Pohl T."/>
            <person name="Merkel B.J."/>
            <person name="Hornburger P."/>
            <person name="Mueller R.-W."/>
            <person name="Bruemmer F."/>
            <person name="Labrenz M."/>
            <person name="Spormann A.M."/>
            <person name="Op den Camp H."/>
            <person name="Overmann J."/>
            <person name="Amann R."/>
            <person name="Jetten M.S.M."/>
            <person name="Mascher T."/>
            <person name="Medema M.H."/>
            <person name="Devos D.P."/>
            <person name="Kaster A.-K."/>
            <person name="Ovreas L."/>
            <person name="Rohde M."/>
            <person name="Galperin M.Y."/>
            <person name="Jogler C."/>
        </authorList>
    </citation>
    <scope>NUCLEOTIDE SEQUENCE [LARGE SCALE GENOMIC DNA]</scope>
    <source>
        <strain evidence="3 4">HG15A2</strain>
    </source>
</reference>
<dbReference type="InterPro" id="IPR013424">
    <property type="entry name" value="Ice-binding_C"/>
</dbReference>
<organism evidence="3 4">
    <name type="scientific">Adhaeretor mobilis</name>
    <dbReference type="NCBI Taxonomy" id="1930276"/>
    <lineage>
        <taxon>Bacteria</taxon>
        <taxon>Pseudomonadati</taxon>
        <taxon>Planctomycetota</taxon>
        <taxon>Planctomycetia</taxon>
        <taxon>Pirellulales</taxon>
        <taxon>Lacipirellulaceae</taxon>
        <taxon>Adhaeretor</taxon>
    </lineage>
</organism>
<dbReference type="Proteomes" id="UP000319852">
    <property type="component" value="Chromosome"/>
</dbReference>
<dbReference type="Pfam" id="PF08486">
    <property type="entry name" value="SpoIID"/>
    <property type="match status" value="1"/>
</dbReference>
<name>A0A517MTR1_9BACT</name>
<dbReference type="RefSeq" id="WP_145063962.1">
    <property type="nucleotide sequence ID" value="NZ_CP036263.1"/>
</dbReference>
<keyword evidence="4" id="KW-1185">Reference proteome</keyword>
<keyword evidence="1" id="KW-0732">Signal</keyword>
<dbReference type="OrthoDB" id="240606at2"/>
<gene>
    <name evidence="3" type="ORF">HG15A2_15420</name>
</gene>
<feature type="signal peptide" evidence="1">
    <location>
        <begin position="1"/>
        <end position="25"/>
    </location>
</feature>
<evidence type="ECO:0000256" key="1">
    <source>
        <dbReference type="SAM" id="SignalP"/>
    </source>
</evidence>
<evidence type="ECO:0000259" key="2">
    <source>
        <dbReference type="Pfam" id="PF08486"/>
    </source>
</evidence>
<feature type="domain" description="Sporulation stage II protein D amidase enhancer LytB N-terminal" evidence="2">
    <location>
        <begin position="45"/>
        <end position="116"/>
    </location>
</feature>
<protein>
    <submittedName>
        <fullName evidence="3">Stage II sporulation protein</fullName>
    </submittedName>
</protein>
<dbReference type="InterPro" id="IPR018247">
    <property type="entry name" value="EF_Hand_1_Ca_BS"/>
</dbReference>
<dbReference type="PROSITE" id="PS00018">
    <property type="entry name" value="EF_HAND_1"/>
    <property type="match status" value="1"/>
</dbReference>
<dbReference type="EMBL" id="CP036263">
    <property type="protein sequence ID" value="QDS98269.1"/>
    <property type="molecule type" value="Genomic_DNA"/>
</dbReference>
<feature type="chain" id="PRO_5022137042" evidence="1">
    <location>
        <begin position="26"/>
        <end position="533"/>
    </location>
</feature>
<evidence type="ECO:0000313" key="3">
    <source>
        <dbReference type="EMBL" id="QDS98269.1"/>
    </source>
</evidence>
<sequence precursor="true">MPHLPRRVLAFSLIILGIAGPPAWAQFTALSTINVTGSGNVATETDYVPNVCNCENGAASFEALKAQAVAARTFAYYKMDLQGFINDGTSDQVYSCAGSAGSLQQAAAAATEGEILYVFDNIGATQGDVLIASFYVAGAIPTGPFNPANPGVIVDPGDNDPTNTERFVTYTYADGLVDGFNTGTSLGFNGTVSNPNWPNRGAKSQNGADYLSDNSTSYLDILKYYYGADIQLRTATTTGTGIAFGTKTLVDFDDYGDRSGTTFSGHEGTFGWAPTFSGSTSANVGGSTAVRSNVESHSGGHSQLLDITYDEESGTDFFVRHISGAQYSDFGGSTNVASRIANLQFESIGSVGFWLKTDDPDMQVSIAIDDPTTADRGSKRSVIADNLWHKYEWFLDEDSDWESWIAGGNGQIDGENVSIDSIQFFGSSDAQIFLDDVFWNPQAVFVPPTPGDFDADGDVGGDDLAQWQGDYGVNGNSDADDDDDSDGMDFLIWQQNYALTSSTAASNAVPEPSSLAMILLAGTTLLSRKRLID</sequence>
<proteinExistence type="predicted"/>
<dbReference type="InterPro" id="IPR013693">
    <property type="entry name" value="SpoIID/LytB_N"/>
</dbReference>